<dbReference type="EMBL" id="CP055900">
    <property type="protein sequence ID" value="QKX58568.1"/>
    <property type="molecule type" value="Genomic_DNA"/>
</dbReference>
<dbReference type="KEGG" id="trg:TRUGW13939_05693"/>
<feature type="compositionally biased region" description="Polar residues" evidence="1">
    <location>
        <begin position="415"/>
        <end position="431"/>
    </location>
</feature>
<accession>A0A7H8QY17</accession>
<dbReference type="RefSeq" id="XP_035344746.1">
    <property type="nucleotide sequence ID" value="XM_035488853.1"/>
</dbReference>
<feature type="compositionally biased region" description="Polar residues" evidence="1">
    <location>
        <begin position="346"/>
        <end position="356"/>
    </location>
</feature>
<dbReference type="Proteomes" id="UP000509510">
    <property type="component" value="Chromosome III"/>
</dbReference>
<feature type="region of interest" description="Disordered" evidence="1">
    <location>
        <begin position="346"/>
        <end position="445"/>
    </location>
</feature>
<keyword evidence="2" id="KW-0732">Signal</keyword>
<dbReference type="OrthoDB" id="536881at2759"/>
<organism evidence="3 4">
    <name type="scientific">Talaromyces rugulosus</name>
    <name type="common">Penicillium rugulosum</name>
    <dbReference type="NCBI Taxonomy" id="121627"/>
    <lineage>
        <taxon>Eukaryota</taxon>
        <taxon>Fungi</taxon>
        <taxon>Dikarya</taxon>
        <taxon>Ascomycota</taxon>
        <taxon>Pezizomycotina</taxon>
        <taxon>Eurotiomycetes</taxon>
        <taxon>Eurotiomycetidae</taxon>
        <taxon>Eurotiales</taxon>
        <taxon>Trichocomaceae</taxon>
        <taxon>Talaromyces</taxon>
        <taxon>Talaromyces sect. Islandici</taxon>
    </lineage>
</organism>
<proteinExistence type="predicted"/>
<protein>
    <recommendedName>
        <fullName evidence="5">Receptor L-domain domain-containing protein</fullName>
    </recommendedName>
</protein>
<feature type="signal peptide" evidence="2">
    <location>
        <begin position="1"/>
        <end position="23"/>
    </location>
</feature>
<gene>
    <name evidence="3" type="ORF">TRUGW13939_05693</name>
</gene>
<dbReference type="GeneID" id="55993190"/>
<feature type="compositionally biased region" description="Low complexity" evidence="1">
    <location>
        <begin position="401"/>
        <end position="414"/>
    </location>
</feature>
<name>A0A7H8QY17_TALRU</name>
<reference evidence="4" key="1">
    <citation type="submission" date="2020-06" db="EMBL/GenBank/DDBJ databases">
        <title>A chromosome-scale genome assembly of Talaromyces rugulosus W13939.</title>
        <authorList>
            <person name="Wang B."/>
            <person name="Guo L."/>
            <person name="Ye K."/>
            <person name="Wang L."/>
        </authorList>
    </citation>
    <scope>NUCLEOTIDE SEQUENCE [LARGE SCALE GENOMIC DNA]</scope>
    <source>
        <strain evidence="4">W13939</strain>
    </source>
</reference>
<evidence type="ECO:0000256" key="2">
    <source>
        <dbReference type="SAM" id="SignalP"/>
    </source>
</evidence>
<evidence type="ECO:0000313" key="3">
    <source>
        <dbReference type="EMBL" id="QKX58568.1"/>
    </source>
</evidence>
<evidence type="ECO:0000256" key="1">
    <source>
        <dbReference type="SAM" id="MobiDB-lite"/>
    </source>
</evidence>
<sequence>MNILPRYLTLALGVSGLLQIACAQECETTSTIDQATGEKILRLASPDQLAIFEGCDTIIGHILIGNNYSGDFILNGVTEFRGSISTEAPERSHAQTLGLVQLLNVTDIGNMSLYGLIDDVRLPNLQKAGDVVLGQTSPGTEVDLGSLVEASNVKIQGSWTRSLKTVGQVLEVSGSYDRGIHPGVAFPYLEIDFPSLRTTNELSIFGAVKSVSFPHLEVVGFQEPYPTTYQGLSLSINGMESTLDFNAPKLHTLNGSLGVYGDVSGLSLGALGKTTLAIIVNTDVPVNIYSTIKSAKFFYLWGVLQSIHLPNFIDMGDFGPAYEPAIPCNETLYRLWASLPHNYSPSDGRCTRSNATHYYKGPGTRDQSTSNDNQHTNPDYDKSKNNGGPSSNYYAKEDQNSIDNKNSNNNNEDITLNNPYPGSHVDSTNDNIDSEAPTGSKPYAKWPWPVSVGLDMLVQSWDTMVRLGGY</sequence>
<evidence type="ECO:0008006" key="5">
    <source>
        <dbReference type="Google" id="ProtNLM"/>
    </source>
</evidence>
<dbReference type="AlphaFoldDB" id="A0A7H8QY17"/>
<feature type="chain" id="PRO_5028931271" description="Receptor L-domain domain-containing protein" evidence="2">
    <location>
        <begin position="24"/>
        <end position="470"/>
    </location>
</feature>
<keyword evidence="4" id="KW-1185">Reference proteome</keyword>
<evidence type="ECO:0000313" key="4">
    <source>
        <dbReference type="Proteomes" id="UP000509510"/>
    </source>
</evidence>
<feature type="compositionally biased region" description="Polar residues" evidence="1">
    <location>
        <begin position="365"/>
        <end position="377"/>
    </location>
</feature>